<dbReference type="STRING" id="246409.I1CSP5"/>
<dbReference type="RefSeq" id="XP_067526871.1">
    <property type="nucleotide sequence ID" value="XM_067670770.1"/>
</dbReference>
<keyword evidence="2 3" id="KW-0040">ANK repeat</keyword>
<dbReference type="PROSITE" id="PS50088">
    <property type="entry name" value="ANK_REPEAT"/>
    <property type="match status" value="1"/>
</dbReference>
<evidence type="ECO:0000313" key="5">
    <source>
        <dbReference type="EMBL" id="EIE91475.1"/>
    </source>
</evidence>
<dbReference type="EMBL" id="CH476750">
    <property type="protein sequence ID" value="EIE91475.1"/>
    <property type="molecule type" value="Genomic_DNA"/>
</dbReference>
<dbReference type="Proteomes" id="UP000009138">
    <property type="component" value="Unassembled WGS sequence"/>
</dbReference>
<dbReference type="Pfam" id="PF12796">
    <property type="entry name" value="Ank_2"/>
    <property type="match status" value="1"/>
</dbReference>
<dbReference type="PANTHER" id="PTHR24198">
    <property type="entry name" value="ANKYRIN REPEAT AND PROTEIN KINASE DOMAIN-CONTAINING PROTEIN"/>
    <property type="match status" value="1"/>
</dbReference>
<organism evidence="5 6">
    <name type="scientific">Rhizopus delemar (strain RA 99-880 / ATCC MYA-4621 / FGSC 9543 / NRRL 43880)</name>
    <name type="common">Mucormycosis agent</name>
    <name type="synonym">Rhizopus arrhizus var. delemar</name>
    <dbReference type="NCBI Taxonomy" id="246409"/>
    <lineage>
        <taxon>Eukaryota</taxon>
        <taxon>Fungi</taxon>
        <taxon>Fungi incertae sedis</taxon>
        <taxon>Mucoromycota</taxon>
        <taxon>Mucoromycotina</taxon>
        <taxon>Mucoromycetes</taxon>
        <taxon>Mucorales</taxon>
        <taxon>Mucorineae</taxon>
        <taxon>Rhizopodaceae</taxon>
        <taxon>Rhizopus</taxon>
    </lineage>
</organism>
<evidence type="ECO:0000256" key="3">
    <source>
        <dbReference type="PROSITE-ProRule" id="PRU00023"/>
    </source>
</evidence>
<dbReference type="InterPro" id="IPR036770">
    <property type="entry name" value="Ankyrin_rpt-contain_sf"/>
</dbReference>
<sequence length="367" mass="41442">MSHEELTSKIADSFQEFSNMLSQLSSCKDKSPAALSSSLPVIKNKESSLIQQSFSSVKPLSPPVTIRDDTFEKSKEDKSSDSSEEEEDPDTIKEANMLLLKDINMANTRLYSIADCLILFICKGRKASLQKMIELGVNLNCTDNKESGITPLMYAAYFGKLDCLWLLLQQPSVQVNKQDKKGWTALMWGMSGCQVDAVRLLLEYGSEKSIITKSGRRLSQYPTCDTIQKIIDTPTTSDQVEKDDIKMESNQTASKDTLNSIPSKFAERLTTRFNWNHCLPDQMFVFSYGQVPLITDQIFSITPDTIRSLNCQHELSSELWAPTNIIFLCARFAHYYCHRELLNLLLDTFIIKLQKAIKPIAVNLSTI</sequence>
<protein>
    <submittedName>
        <fullName evidence="5">Uncharacterized protein</fullName>
    </submittedName>
</protein>
<dbReference type="SUPFAM" id="SSF48403">
    <property type="entry name" value="Ankyrin repeat"/>
    <property type="match status" value="1"/>
</dbReference>
<dbReference type="OrthoDB" id="426293at2759"/>
<keyword evidence="1" id="KW-0677">Repeat</keyword>
<accession>I1CSP5</accession>
<feature type="repeat" description="ANK" evidence="3">
    <location>
        <begin position="147"/>
        <end position="180"/>
    </location>
</feature>
<dbReference type="InterPro" id="IPR002110">
    <property type="entry name" value="Ankyrin_rpt"/>
</dbReference>
<dbReference type="VEuPathDB" id="FungiDB:RO3G_16186"/>
<dbReference type="eggNOG" id="KOG1710">
    <property type="taxonomic scope" value="Eukaryota"/>
</dbReference>
<dbReference type="GeneID" id="93623151"/>
<evidence type="ECO:0000313" key="6">
    <source>
        <dbReference type="Proteomes" id="UP000009138"/>
    </source>
</evidence>
<feature type="compositionally biased region" description="Basic and acidic residues" evidence="4">
    <location>
        <begin position="66"/>
        <end position="81"/>
    </location>
</feature>
<evidence type="ECO:0000256" key="2">
    <source>
        <dbReference type="ARBA" id="ARBA00023043"/>
    </source>
</evidence>
<gene>
    <name evidence="5" type="ORF">RO3G_16186</name>
</gene>
<dbReference type="InParanoid" id="I1CSP5"/>
<feature type="region of interest" description="Disordered" evidence="4">
    <location>
        <begin position="52"/>
        <end position="91"/>
    </location>
</feature>
<evidence type="ECO:0000256" key="4">
    <source>
        <dbReference type="SAM" id="MobiDB-lite"/>
    </source>
</evidence>
<reference evidence="5 6" key="1">
    <citation type="journal article" date="2009" name="PLoS Genet.">
        <title>Genomic analysis of the basal lineage fungus Rhizopus oryzae reveals a whole-genome duplication.</title>
        <authorList>
            <person name="Ma L.-J."/>
            <person name="Ibrahim A.S."/>
            <person name="Skory C."/>
            <person name="Grabherr M.G."/>
            <person name="Burger G."/>
            <person name="Butler M."/>
            <person name="Elias M."/>
            <person name="Idnurm A."/>
            <person name="Lang B.F."/>
            <person name="Sone T."/>
            <person name="Abe A."/>
            <person name="Calvo S.E."/>
            <person name="Corrochano L.M."/>
            <person name="Engels R."/>
            <person name="Fu J."/>
            <person name="Hansberg W."/>
            <person name="Kim J.-M."/>
            <person name="Kodira C.D."/>
            <person name="Koehrsen M.J."/>
            <person name="Liu B."/>
            <person name="Miranda-Saavedra D."/>
            <person name="O'Leary S."/>
            <person name="Ortiz-Castellanos L."/>
            <person name="Poulter R."/>
            <person name="Rodriguez-Romero J."/>
            <person name="Ruiz-Herrera J."/>
            <person name="Shen Y.-Q."/>
            <person name="Zeng Q."/>
            <person name="Galagan J."/>
            <person name="Birren B.W."/>
            <person name="Cuomo C.A."/>
            <person name="Wickes B.L."/>
        </authorList>
    </citation>
    <scope>NUCLEOTIDE SEQUENCE [LARGE SCALE GENOMIC DNA]</scope>
    <source>
        <strain evidence="6">RA 99-880 / ATCC MYA-4621 / FGSC 9543 / NRRL 43880</strain>
    </source>
</reference>
<dbReference type="PANTHER" id="PTHR24198:SF165">
    <property type="entry name" value="ANKYRIN REPEAT-CONTAINING PROTEIN-RELATED"/>
    <property type="match status" value="1"/>
</dbReference>
<evidence type="ECO:0000256" key="1">
    <source>
        <dbReference type="ARBA" id="ARBA00022737"/>
    </source>
</evidence>
<keyword evidence="6" id="KW-1185">Reference proteome</keyword>
<dbReference type="AlphaFoldDB" id="I1CSP5"/>
<dbReference type="SMART" id="SM00248">
    <property type="entry name" value="ANK"/>
    <property type="match status" value="3"/>
</dbReference>
<dbReference type="Gene3D" id="1.25.40.20">
    <property type="entry name" value="Ankyrin repeat-containing domain"/>
    <property type="match status" value="1"/>
</dbReference>
<name>I1CSP5_RHIO9</name>
<proteinExistence type="predicted"/>